<evidence type="ECO:0000259" key="7">
    <source>
        <dbReference type="SMART" id="SM00642"/>
    </source>
</evidence>
<protein>
    <recommendedName>
        <fullName evidence="3">1,4-alpha-glucan branching enzyme</fullName>
        <ecNumber evidence="3">2.4.1.18</ecNumber>
    </recommendedName>
</protein>
<reference evidence="8 9" key="1">
    <citation type="journal article" date="2011" name="J. Bacteriol.">
        <title>Genome sequence of the verrucomicrobium Opitutus terrae PB90-1, an abundant inhabitant of rice paddy soil ecosystems.</title>
        <authorList>
            <person name="van Passel M.W."/>
            <person name="Kant R."/>
            <person name="Palva A."/>
            <person name="Copeland A."/>
            <person name="Lucas S."/>
            <person name="Lapidus A."/>
            <person name="Glavina del Rio T."/>
            <person name="Pitluck S."/>
            <person name="Goltsman E."/>
            <person name="Clum A."/>
            <person name="Sun H."/>
            <person name="Schmutz J."/>
            <person name="Larimer F.W."/>
            <person name="Land M.L."/>
            <person name="Hauser L."/>
            <person name="Kyrpides N."/>
            <person name="Mikhailova N."/>
            <person name="Richardson P.P."/>
            <person name="Janssen P.H."/>
            <person name="de Vos W.M."/>
            <person name="Smidt H."/>
        </authorList>
    </citation>
    <scope>NUCLEOTIDE SEQUENCE [LARGE SCALE GENOMIC DNA]</scope>
    <source>
        <strain evidence="9">DSM 11246 / JCM 15787 / PB90-1</strain>
    </source>
</reference>
<dbReference type="PIRSF" id="PIRSF000463">
    <property type="entry name" value="GlgB"/>
    <property type="match status" value="1"/>
</dbReference>
<dbReference type="eggNOG" id="COG0296">
    <property type="taxonomic scope" value="Bacteria"/>
</dbReference>
<dbReference type="CDD" id="cd11325">
    <property type="entry name" value="AmyAc_GTHase"/>
    <property type="match status" value="1"/>
</dbReference>
<dbReference type="SMART" id="SM00642">
    <property type="entry name" value="Aamy"/>
    <property type="match status" value="1"/>
</dbReference>
<gene>
    <name evidence="8" type="ordered locus">Oter_0342</name>
</gene>
<feature type="domain" description="Glycosyl hydrolase family 13 catalytic" evidence="7">
    <location>
        <begin position="331"/>
        <end position="744"/>
    </location>
</feature>
<dbReference type="AlphaFoldDB" id="B1ZQF2"/>
<dbReference type="OrthoDB" id="9800174at2"/>
<proteinExistence type="inferred from homology"/>
<dbReference type="InterPro" id="IPR013780">
    <property type="entry name" value="Glyco_hydro_b"/>
</dbReference>
<dbReference type="InterPro" id="IPR013783">
    <property type="entry name" value="Ig-like_fold"/>
</dbReference>
<dbReference type="InterPro" id="IPR006048">
    <property type="entry name" value="A-amylase/branching_C"/>
</dbReference>
<dbReference type="InterPro" id="IPR017853">
    <property type="entry name" value="GH"/>
</dbReference>
<dbReference type="Pfam" id="PF00128">
    <property type="entry name" value="Alpha-amylase"/>
    <property type="match status" value="1"/>
</dbReference>
<dbReference type="PANTHER" id="PTHR43651:SF11">
    <property type="entry name" value="MALTO-OLIGOSYLTREHALOSE TREHALOHYDROLASE"/>
    <property type="match status" value="1"/>
</dbReference>
<evidence type="ECO:0000256" key="1">
    <source>
        <dbReference type="ARBA" id="ARBA00000826"/>
    </source>
</evidence>
<dbReference type="HOGENOM" id="CLU_355215_0_0_0"/>
<dbReference type="SUPFAM" id="SSF51445">
    <property type="entry name" value="(Trans)glycosidases"/>
    <property type="match status" value="1"/>
</dbReference>
<dbReference type="Gene3D" id="3.20.20.80">
    <property type="entry name" value="Glycosidases"/>
    <property type="match status" value="1"/>
</dbReference>
<evidence type="ECO:0000313" key="9">
    <source>
        <dbReference type="Proteomes" id="UP000007013"/>
    </source>
</evidence>
<dbReference type="PANTHER" id="PTHR43651">
    <property type="entry name" value="1,4-ALPHA-GLUCAN-BRANCHING ENZYME"/>
    <property type="match status" value="1"/>
</dbReference>
<keyword evidence="5" id="KW-0119">Carbohydrate metabolism</keyword>
<dbReference type="GO" id="GO:0003844">
    <property type="term" value="F:1,4-alpha-glucan branching enzyme activity"/>
    <property type="evidence" value="ECO:0007669"/>
    <property type="project" value="UniProtKB-EC"/>
</dbReference>
<evidence type="ECO:0000256" key="4">
    <source>
        <dbReference type="ARBA" id="ARBA00022679"/>
    </source>
</evidence>
<dbReference type="EMBL" id="CP001032">
    <property type="protein sequence ID" value="ACB73632.1"/>
    <property type="molecule type" value="Genomic_DNA"/>
</dbReference>
<dbReference type="Pfam" id="PF02806">
    <property type="entry name" value="Alpha-amylase_C"/>
    <property type="match status" value="1"/>
</dbReference>
<sequence length="854" mass="94488">MATVPVRFTYYTSVGGEAFPGHVALLTGNWDAAGRASPDWTRRPMERFVADDGGTAFRATVEFDAAEVGHVFHWGVVLRDPAGRERWAIATETPDVDRIERHRTFTLTAAPGSEDYYLAHCRRLGSHKRHGGAHAAARFAVWAPNARRVDVVFAAVWSTDDPTRTPTRASLPIDKICGGYIADDGTGIDPALPVLALQRGSGGVWETDPHDPALARFADFRHRAYLFRIEQEDGRVAYRTDLYSRCQLGYGRTNPAKATPGQPWLGPISTLDGGVSCTTVVDLDEVTRDFVEQDQVWPERVTIPADEFWADEFTGRKVPTRVEDLIIYELHVGALGFGHAGPGTLQDAMELLDHLSALNVTAVELLPMCEFGGAAENWGYATSHFFAIEYSEGGRDQYKHFIKECHRRGLAVIVDMVYNHFAHEAERAEYHYDSSAPENDIYYWYEGRATDYQRPDGTPFPEGGYVDNLSTAFAPRYSEEMVRKLFISSAVALVREFHVDGLRLDQTTSIHAYNVLHADGRPVGAANAFGAKLLRELGRTVRMFNPDAILIAEDHSTWDQVTRPVDEDGMGFDARWYADFCHHLAGDTDKGADYAKLIYHAALLGAGAPAQLDYFAGALAASRLQAVVYAESHDEAGNSKGPFFDPTATDADKQHTSHRSLVVASNEASLIGPTRAYAEARCRYEWGVTVLSAGTPMLLFGQECGAVQRFKYNAVLAEREDLATLRSGTGAALVRFFADLNRLRRDHSALRSRNIDVLHVHNANRVLAWKRWDDAQSFLIVASLNDAAFDRGYTIEHPHIEPGTWREIFNSDSRHYGGADVGNGGGSIWTGGGRFSAVLPFAGFVVFAHERNQP</sequence>
<dbReference type="Proteomes" id="UP000007013">
    <property type="component" value="Chromosome"/>
</dbReference>
<dbReference type="SUPFAM" id="SSF51011">
    <property type="entry name" value="Glycosyl hydrolase domain"/>
    <property type="match status" value="1"/>
</dbReference>
<evidence type="ECO:0000256" key="6">
    <source>
        <dbReference type="PIRSR" id="PIRSR000463-1"/>
    </source>
</evidence>
<comment type="catalytic activity">
    <reaction evidence="1">
        <text>Transfers a segment of a (1-&gt;4)-alpha-D-glucan chain to a primary hydroxy group in a similar glucan chain.</text>
        <dbReference type="EC" id="2.4.1.18"/>
    </reaction>
</comment>
<dbReference type="RefSeq" id="WP_012373170.1">
    <property type="nucleotide sequence ID" value="NC_010571.1"/>
</dbReference>
<feature type="active site" description="Nucleophile" evidence="6">
    <location>
        <position position="505"/>
    </location>
</feature>
<evidence type="ECO:0000313" key="8">
    <source>
        <dbReference type="EMBL" id="ACB73632.1"/>
    </source>
</evidence>
<organism evidence="8 9">
    <name type="scientific">Opitutus terrae (strain DSM 11246 / JCM 15787 / PB90-1)</name>
    <dbReference type="NCBI Taxonomy" id="452637"/>
    <lineage>
        <taxon>Bacteria</taxon>
        <taxon>Pseudomonadati</taxon>
        <taxon>Verrucomicrobiota</taxon>
        <taxon>Opitutia</taxon>
        <taxon>Opitutales</taxon>
        <taxon>Opitutaceae</taxon>
        <taxon>Opitutus</taxon>
    </lineage>
</organism>
<dbReference type="EC" id="2.4.1.18" evidence="3"/>
<keyword evidence="9" id="KW-1185">Reference proteome</keyword>
<evidence type="ECO:0000256" key="2">
    <source>
        <dbReference type="ARBA" id="ARBA00009000"/>
    </source>
</evidence>
<dbReference type="Gene3D" id="2.60.40.1180">
    <property type="entry name" value="Golgi alpha-mannosidase II"/>
    <property type="match status" value="1"/>
</dbReference>
<name>B1ZQF2_OPITP</name>
<evidence type="ECO:0000256" key="3">
    <source>
        <dbReference type="ARBA" id="ARBA00012541"/>
    </source>
</evidence>
<dbReference type="GO" id="GO:0043169">
    <property type="term" value="F:cation binding"/>
    <property type="evidence" value="ECO:0007669"/>
    <property type="project" value="InterPro"/>
</dbReference>
<feature type="active site" description="Proton donor" evidence="6">
    <location>
        <position position="553"/>
    </location>
</feature>
<accession>B1ZQF2</accession>
<dbReference type="InterPro" id="IPR006047">
    <property type="entry name" value="GH13_cat_dom"/>
</dbReference>
<evidence type="ECO:0000256" key="5">
    <source>
        <dbReference type="ARBA" id="ARBA00023277"/>
    </source>
</evidence>
<dbReference type="KEGG" id="ote:Oter_0342"/>
<dbReference type="Gene3D" id="2.60.40.10">
    <property type="entry name" value="Immunoglobulins"/>
    <property type="match status" value="1"/>
</dbReference>
<dbReference type="CAZy" id="GH13">
    <property type="family name" value="Glycoside Hydrolase Family 13"/>
</dbReference>
<dbReference type="GO" id="GO:0005978">
    <property type="term" value="P:glycogen biosynthetic process"/>
    <property type="evidence" value="ECO:0007669"/>
    <property type="project" value="InterPro"/>
</dbReference>
<dbReference type="STRING" id="452637.Oter_0342"/>
<comment type="similarity">
    <text evidence="2">Belongs to the glycosyl hydrolase 13 family. GlgB subfamily.</text>
</comment>
<dbReference type="InterPro" id="IPR037439">
    <property type="entry name" value="Branching_enzy"/>
</dbReference>
<keyword evidence="4" id="KW-0808">Transferase</keyword>